<reference evidence="6 7" key="1">
    <citation type="journal article" date="2017" name="Genome Announc.">
        <title>Complete Genome Sequences of Two Acetylene-Fermenting Pelobacter acetylenicus Strains.</title>
        <authorList>
            <person name="Sutton J.M."/>
            <person name="Baesman S.M."/>
            <person name="Fierst J.L."/>
            <person name="Poret-Peterson A.T."/>
            <person name="Oremland R.S."/>
            <person name="Dunlap D.S."/>
            <person name="Akob D.M."/>
        </authorList>
    </citation>
    <scope>NUCLEOTIDE SEQUENCE [LARGE SCALE GENOMIC DNA]</scope>
    <source>
        <strain evidence="6 7">SFB93</strain>
    </source>
</reference>
<dbReference type="Gene3D" id="1.10.10.10">
    <property type="entry name" value="Winged helix-like DNA-binding domain superfamily/Winged helix DNA-binding domain"/>
    <property type="match status" value="1"/>
</dbReference>
<dbReference type="InterPro" id="IPR014710">
    <property type="entry name" value="RmlC-like_jellyroll"/>
</dbReference>
<dbReference type="InterPro" id="IPR036390">
    <property type="entry name" value="WH_DNA-bd_sf"/>
</dbReference>
<dbReference type="InterPro" id="IPR050397">
    <property type="entry name" value="Env_Response_Regulators"/>
</dbReference>
<dbReference type="EMBL" id="CP015519">
    <property type="protein sequence ID" value="APG28977.1"/>
    <property type="molecule type" value="Genomic_DNA"/>
</dbReference>
<evidence type="ECO:0000313" key="6">
    <source>
        <dbReference type="EMBL" id="APG28977.1"/>
    </source>
</evidence>
<organism evidence="6 7">
    <name type="scientific">Syntrophotalea acetylenivorans</name>
    <dbReference type="NCBI Taxonomy" id="1842532"/>
    <lineage>
        <taxon>Bacteria</taxon>
        <taxon>Pseudomonadati</taxon>
        <taxon>Thermodesulfobacteriota</taxon>
        <taxon>Desulfuromonadia</taxon>
        <taxon>Desulfuromonadales</taxon>
        <taxon>Syntrophotaleaceae</taxon>
        <taxon>Syntrophotalea</taxon>
    </lineage>
</organism>
<dbReference type="InterPro" id="IPR018490">
    <property type="entry name" value="cNMP-bd_dom_sf"/>
</dbReference>
<dbReference type="OrthoDB" id="892842at2"/>
<dbReference type="GO" id="GO:0003677">
    <property type="term" value="F:DNA binding"/>
    <property type="evidence" value="ECO:0007669"/>
    <property type="project" value="UniProtKB-KW"/>
</dbReference>
<dbReference type="InterPro" id="IPR012318">
    <property type="entry name" value="HTH_CRP"/>
</dbReference>
<evidence type="ECO:0000259" key="5">
    <source>
        <dbReference type="PROSITE" id="PS51063"/>
    </source>
</evidence>
<dbReference type="SMART" id="SM00419">
    <property type="entry name" value="HTH_CRP"/>
    <property type="match status" value="1"/>
</dbReference>
<dbReference type="RefSeq" id="WP_072285001.1">
    <property type="nucleotide sequence ID" value="NZ_CP015519.1"/>
</dbReference>
<gene>
    <name evidence="6" type="ORF">A7E78_02045</name>
</gene>
<evidence type="ECO:0000259" key="4">
    <source>
        <dbReference type="PROSITE" id="PS50042"/>
    </source>
</evidence>
<keyword evidence="2" id="KW-0238">DNA-binding</keyword>
<dbReference type="Gene3D" id="2.60.120.10">
    <property type="entry name" value="Jelly Rolls"/>
    <property type="match status" value="1"/>
</dbReference>
<dbReference type="CDD" id="cd00038">
    <property type="entry name" value="CAP_ED"/>
    <property type="match status" value="1"/>
</dbReference>
<dbReference type="SUPFAM" id="SSF46785">
    <property type="entry name" value="Winged helix' DNA-binding domain"/>
    <property type="match status" value="1"/>
</dbReference>
<feature type="domain" description="HTH crp-type" evidence="5">
    <location>
        <begin position="146"/>
        <end position="213"/>
    </location>
</feature>
<protein>
    <recommendedName>
        <fullName evidence="8">Crp/Fnr family transcriptional regulator</fullName>
    </recommendedName>
</protein>
<keyword evidence="7" id="KW-1185">Reference proteome</keyword>
<dbReference type="InterPro" id="IPR000595">
    <property type="entry name" value="cNMP-bd_dom"/>
</dbReference>
<dbReference type="Pfam" id="PF00027">
    <property type="entry name" value="cNMP_binding"/>
    <property type="match status" value="1"/>
</dbReference>
<dbReference type="AlphaFoldDB" id="A0A1L3GST7"/>
<dbReference type="Pfam" id="PF13545">
    <property type="entry name" value="HTH_Crp_2"/>
    <property type="match status" value="1"/>
</dbReference>
<name>A0A1L3GST7_9BACT</name>
<feature type="domain" description="Cyclic nucleotide-binding" evidence="4">
    <location>
        <begin position="12"/>
        <end position="98"/>
    </location>
</feature>
<dbReference type="SMART" id="SM00100">
    <property type="entry name" value="cNMP"/>
    <property type="match status" value="1"/>
</dbReference>
<proteinExistence type="predicted"/>
<dbReference type="InterPro" id="IPR036388">
    <property type="entry name" value="WH-like_DNA-bd_sf"/>
</dbReference>
<dbReference type="PROSITE" id="PS51063">
    <property type="entry name" value="HTH_CRP_2"/>
    <property type="match status" value="1"/>
</dbReference>
<dbReference type="PANTHER" id="PTHR24567:SF68">
    <property type="entry name" value="DNA-BINDING TRANSCRIPTIONAL DUAL REGULATOR CRP"/>
    <property type="match status" value="1"/>
</dbReference>
<accession>A0A1L3GST7</accession>
<keyword evidence="1" id="KW-0805">Transcription regulation</keyword>
<dbReference type="KEGG" id="pef:A7E78_02045"/>
<evidence type="ECO:0000256" key="1">
    <source>
        <dbReference type="ARBA" id="ARBA00023015"/>
    </source>
</evidence>
<evidence type="ECO:0000256" key="2">
    <source>
        <dbReference type="ARBA" id="ARBA00023125"/>
    </source>
</evidence>
<evidence type="ECO:0000313" key="7">
    <source>
        <dbReference type="Proteomes" id="UP000182517"/>
    </source>
</evidence>
<evidence type="ECO:0000256" key="3">
    <source>
        <dbReference type="ARBA" id="ARBA00023163"/>
    </source>
</evidence>
<dbReference type="SUPFAM" id="SSF51206">
    <property type="entry name" value="cAMP-binding domain-like"/>
    <property type="match status" value="1"/>
</dbReference>
<sequence>MNSKLAIQKCPLFTGLTDEDLAALLKIASRSEIPKGTILFTEGENARGFYVPVKGKVKIYKVTPEGRERVLRIAEPGRTFAEAAIFDLGTYPANAATLERSVLLFFPKHEVLQLLKNNVQLAINMIGGISRLLREFMDQMEDIAFRDVPARLARYLLDLAEGEQQRVELPLSKSQLAVNLGTVSETLSRTFRKMVDDDLIRVQSRSIDILDVERLADLAERYKE</sequence>
<dbReference type="STRING" id="1842532.A7E78_02045"/>
<dbReference type="GO" id="GO:0005829">
    <property type="term" value="C:cytosol"/>
    <property type="evidence" value="ECO:0007669"/>
    <property type="project" value="TreeGrafter"/>
</dbReference>
<dbReference type="PROSITE" id="PS50042">
    <property type="entry name" value="CNMP_BINDING_3"/>
    <property type="match status" value="1"/>
</dbReference>
<dbReference type="GO" id="GO:0003700">
    <property type="term" value="F:DNA-binding transcription factor activity"/>
    <property type="evidence" value="ECO:0007669"/>
    <property type="project" value="TreeGrafter"/>
</dbReference>
<evidence type="ECO:0008006" key="8">
    <source>
        <dbReference type="Google" id="ProtNLM"/>
    </source>
</evidence>
<dbReference type="PANTHER" id="PTHR24567">
    <property type="entry name" value="CRP FAMILY TRANSCRIPTIONAL REGULATORY PROTEIN"/>
    <property type="match status" value="1"/>
</dbReference>
<dbReference type="Proteomes" id="UP000182517">
    <property type="component" value="Chromosome"/>
</dbReference>
<keyword evidence="3" id="KW-0804">Transcription</keyword>